<reference evidence="3 4" key="1">
    <citation type="submission" date="2018-06" db="EMBL/GenBank/DDBJ databases">
        <authorList>
            <person name="Liu Z.-W."/>
        </authorList>
    </citation>
    <scope>NUCLEOTIDE SEQUENCE [LARGE SCALE GENOMIC DNA]</scope>
    <source>
        <strain evidence="3 4">2b14</strain>
    </source>
</reference>
<dbReference type="InterPro" id="IPR050767">
    <property type="entry name" value="Sel1_AlgK"/>
</dbReference>
<evidence type="ECO:0000256" key="2">
    <source>
        <dbReference type="SAM" id="MobiDB-lite"/>
    </source>
</evidence>
<accession>A0A364RCM9</accession>
<name>A0A364RCM9_9BACT</name>
<protein>
    <submittedName>
        <fullName evidence="3">Ankryin</fullName>
    </submittedName>
</protein>
<feature type="region of interest" description="Disordered" evidence="2">
    <location>
        <begin position="62"/>
        <end position="93"/>
    </location>
</feature>
<gene>
    <name evidence="3" type="ORF">DP923_14560</name>
</gene>
<dbReference type="AlphaFoldDB" id="A0A364RCM9"/>
<dbReference type="EMBL" id="QMDV01000004">
    <property type="protein sequence ID" value="RAU81906.1"/>
    <property type="molecule type" value="Genomic_DNA"/>
</dbReference>
<reference evidence="3 4" key="2">
    <citation type="submission" date="2018-07" db="EMBL/GenBank/DDBJ databases">
        <title>Pontibacter sp. 2b14 genomic sequence and assembly.</title>
        <authorList>
            <person name="Du Z.-J."/>
        </authorList>
    </citation>
    <scope>NUCLEOTIDE SEQUENCE [LARGE SCALE GENOMIC DNA]</scope>
    <source>
        <strain evidence="3 4">2b14</strain>
    </source>
</reference>
<dbReference type="PROSITE" id="PS50088">
    <property type="entry name" value="ANK_REPEAT"/>
    <property type="match status" value="2"/>
</dbReference>
<evidence type="ECO:0000313" key="3">
    <source>
        <dbReference type="EMBL" id="RAU81906.1"/>
    </source>
</evidence>
<comment type="caution">
    <text evidence="3">The sequence shown here is derived from an EMBL/GenBank/DDBJ whole genome shotgun (WGS) entry which is preliminary data.</text>
</comment>
<sequence>MNTAIPFKLQPVPAQNIMKNTSAFRFFFTDSYFPKYFFLLFFSFLIAANVQAQTTTKPAVKAKQSTAKSVKKPAAKPVKKATPGKTTTANVTPEAKPAAPATLIWRTPALQEGLGFYMSLNYAKAEAKFREAAAQGDKDAYYFLGRMHQYRELKYNAVKIDTLKDIQDATQYFAANTDSARFYFDRAISENSLLGHLGLAELMILQTQADKQNFLQRMRTAAIEIREKAVQGDAFANRLLGSMYYTGYGEMKDLGLAFNYLNRAAEKGDVVAYCQLANLYLEGEGVKPSMDKAVYWLKKGVVAGDRESLYTLGLLYEEGNLGEIKLPEARKLYRQAVSKGSINAFEQLKYINQTTDQKLVIAAVTRNPEMIKRALNAGADVNTLAEPDDFGDNLDGRTPLMHTIFIPLLLEDYGVIYEPEVRLQGASILLRKGAEVNARDRSGKTALHHVVGSSRVKTELFELEQIQLIDTLMHYNADLNIQDNEGNTALAQGLKATIGQHVGIMEVQKLIQAGANPNLVNKAGKSPLMLACEMDADFEIILALVQAGADVKMVDQNSRAAIDFTKKENVRNMLLAAGSPAPKQ</sequence>
<evidence type="ECO:0000256" key="1">
    <source>
        <dbReference type="PROSITE-ProRule" id="PRU00023"/>
    </source>
</evidence>
<dbReference type="Gene3D" id="1.25.40.10">
    <property type="entry name" value="Tetratricopeptide repeat domain"/>
    <property type="match status" value="1"/>
</dbReference>
<organism evidence="3 4">
    <name type="scientific">Pontibacter arcticus</name>
    <dbReference type="NCBI Taxonomy" id="2080288"/>
    <lineage>
        <taxon>Bacteria</taxon>
        <taxon>Pseudomonadati</taxon>
        <taxon>Bacteroidota</taxon>
        <taxon>Cytophagia</taxon>
        <taxon>Cytophagales</taxon>
        <taxon>Hymenobacteraceae</taxon>
        <taxon>Pontibacter</taxon>
    </lineage>
</organism>
<feature type="compositionally biased region" description="Basic residues" evidence="2">
    <location>
        <begin position="69"/>
        <end position="79"/>
    </location>
</feature>
<evidence type="ECO:0000313" key="4">
    <source>
        <dbReference type="Proteomes" id="UP000251692"/>
    </source>
</evidence>
<dbReference type="Pfam" id="PF08238">
    <property type="entry name" value="Sel1"/>
    <property type="match status" value="3"/>
</dbReference>
<proteinExistence type="predicted"/>
<dbReference type="SUPFAM" id="SSF81901">
    <property type="entry name" value="HCP-like"/>
    <property type="match status" value="1"/>
</dbReference>
<keyword evidence="1" id="KW-0040">ANK repeat</keyword>
<dbReference type="SMART" id="SM00248">
    <property type="entry name" value="ANK"/>
    <property type="match status" value="4"/>
</dbReference>
<dbReference type="SMART" id="SM00671">
    <property type="entry name" value="SEL1"/>
    <property type="match status" value="4"/>
</dbReference>
<dbReference type="Gene3D" id="1.25.40.20">
    <property type="entry name" value="Ankyrin repeat-containing domain"/>
    <property type="match status" value="2"/>
</dbReference>
<feature type="repeat" description="ANK" evidence="1">
    <location>
        <begin position="442"/>
        <end position="484"/>
    </location>
</feature>
<dbReference type="PANTHER" id="PTHR11102">
    <property type="entry name" value="SEL-1-LIKE PROTEIN"/>
    <property type="match status" value="1"/>
</dbReference>
<dbReference type="Pfam" id="PF12796">
    <property type="entry name" value="Ank_2"/>
    <property type="match status" value="1"/>
</dbReference>
<feature type="repeat" description="ANK" evidence="1">
    <location>
        <begin position="523"/>
        <end position="556"/>
    </location>
</feature>
<dbReference type="PANTHER" id="PTHR11102:SF160">
    <property type="entry name" value="ERAD-ASSOCIATED E3 UBIQUITIN-PROTEIN LIGASE COMPONENT HRD3"/>
    <property type="match status" value="1"/>
</dbReference>
<dbReference type="InterPro" id="IPR002110">
    <property type="entry name" value="Ankyrin_rpt"/>
</dbReference>
<feature type="compositionally biased region" description="Low complexity" evidence="2">
    <location>
        <begin position="80"/>
        <end position="89"/>
    </location>
</feature>
<dbReference type="InterPro" id="IPR011990">
    <property type="entry name" value="TPR-like_helical_dom_sf"/>
</dbReference>
<dbReference type="Proteomes" id="UP000251692">
    <property type="component" value="Unassembled WGS sequence"/>
</dbReference>
<dbReference type="InterPro" id="IPR006597">
    <property type="entry name" value="Sel1-like"/>
</dbReference>
<dbReference type="OrthoDB" id="844699at2"/>
<keyword evidence="4" id="KW-1185">Reference proteome</keyword>
<dbReference type="SUPFAM" id="SSF48403">
    <property type="entry name" value="Ankyrin repeat"/>
    <property type="match status" value="1"/>
</dbReference>
<dbReference type="InterPro" id="IPR036770">
    <property type="entry name" value="Ankyrin_rpt-contain_sf"/>
</dbReference>